<name>A0A1J0VYE4_9NOCA</name>
<sequence>MYALVRVNSFDPFFLEETCATTTNREWYSSLAGCIENDRIEAALDAINREDSVLRKPNDREGEESAVVPI</sequence>
<reference evidence="1" key="1">
    <citation type="submission" date="2016-11" db="EMBL/GenBank/DDBJ databases">
        <authorList>
            <person name="Jaros S."/>
            <person name="Januszkiewicz K."/>
            <person name="Wedrychowicz H."/>
        </authorList>
    </citation>
    <scope>NUCLEOTIDE SEQUENCE [LARGE SCALE GENOMIC DNA]</scope>
    <source>
        <strain evidence="1">Y48</strain>
    </source>
</reference>
<proteinExistence type="predicted"/>
<organism evidence="1 2">
    <name type="scientific">Nocardia mangyaensis</name>
    <dbReference type="NCBI Taxonomy" id="2213200"/>
    <lineage>
        <taxon>Bacteria</taxon>
        <taxon>Bacillati</taxon>
        <taxon>Actinomycetota</taxon>
        <taxon>Actinomycetes</taxon>
        <taxon>Mycobacteriales</taxon>
        <taxon>Nocardiaceae</taxon>
        <taxon>Nocardia</taxon>
    </lineage>
</organism>
<dbReference type="EMBL" id="CP018082">
    <property type="protein sequence ID" value="APE37026.1"/>
    <property type="molecule type" value="Genomic_DNA"/>
</dbReference>
<dbReference type="Proteomes" id="UP000183810">
    <property type="component" value="Chromosome"/>
</dbReference>
<accession>A0A1J0VYE4</accession>
<keyword evidence="2" id="KW-1185">Reference proteome</keyword>
<gene>
    <name evidence="1" type="ORF">BOX37_27340</name>
</gene>
<dbReference type="AlphaFoldDB" id="A0A1J0VYE4"/>
<evidence type="ECO:0000313" key="1">
    <source>
        <dbReference type="EMBL" id="APE37026.1"/>
    </source>
</evidence>
<dbReference type="KEGG" id="nsl:BOX37_27340"/>
<evidence type="ECO:0000313" key="2">
    <source>
        <dbReference type="Proteomes" id="UP000183810"/>
    </source>
</evidence>
<protein>
    <submittedName>
        <fullName evidence="1">Uncharacterized protein</fullName>
    </submittedName>
</protein>